<proteinExistence type="predicted"/>
<sequence length="30" mass="3423">MVILDYKGVIKYEYSIQKGEHGTTYQDGVS</sequence>
<dbReference type="EMBL" id="LAZR01031627">
    <property type="protein sequence ID" value="KKL53195.1"/>
    <property type="molecule type" value="Genomic_DNA"/>
</dbReference>
<protein>
    <submittedName>
        <fullName evidence="1">Uncharacterized protein</fullName>
    </submittedName>
</protein>
<name>A0A0F9F7F9_9ZZZZ</name>
<gene>
    <name evidence="1" type="ORF">LCGC14_2277830</name>
</gene>
<accession>A0A0F9F7F9</accession>
<reference evidence="1" key="1">
    <citation type="journal article" date="2015" name="Nature">
        <title>Complex archaea that bridge the gap between prokaryotes and eukaryotes.</title>
        <authorList>
            <person name="Spang A."/>
            <person name="Saw J.H."/>
            <person name="Jorgensen S.L."/>
            <person name="Zaremba-Niedzwiedzka K."/>
            <person name="Martijn J."/>
            <person name="Lind A.E."/>
            <person name="van Eijk R."/>
            <person name="Schleper C."/>
            <person name="Guy L."/>
            <person name="Ettema T.J."/>
        </authorList>
    </citation>
    <scope>NUCLEOTIDE SEQUENCE</scope>
</reference>
<comment type="caution">
    <text evidence="1">The sequence shown here is derived from an EMBL/GenBank/DDBJ whole genome shotgun (WGS) entry which is preliminary data.</text>
</comment>
<dbReference type="AlphaFoldDB" id="A0A0F9F7F9"/>
<evidence type="ECO:0000313" key="1">
    <source>
        <dbReference type="EMBL" id="KKL53195.1"/>
    </source>
</evidence>
<organism evidence="1">
    <name type="scientific">marine sediment metagenome</name>
    <dbReference type="NCBI Taxonomy" id="412755"/>
    <lineage>
        <taxon>unclassified sequences</taxon>
        <taxon>metagenomes</taxon>
        <taxon>ecological metagenomes</taxon>
    </lineage>
</organism>